<dbReference type="PROSITE" id="PS51257">
    <property type="entry name" value="PROKAR_LIPOPROTEIN"/>
    <property type="match status" value="1"/>
</dbReference>
<gene>
    <name evidence="2" type="ORF">SAMN05216193_103324</name>
</gene>
<feature type="signal peptide" evidence="1">
    <location>
        <begin position="1"/>
        <end position="18"/>
    </location>
</feature>
<dbReference type="OrthoDB" id="6997359at2"/>
<dbReference type="EMBL" id="FNIJ01000003">
    <property type="protein sequence ID" value="SDN53397.1"/>
    <property type="molecule type" value="Genomic_DNA"/>
</dbReference>
<feature type="chain" id="PRO_5017238789" description="Lipoprotein" evidence="1">
    <location>
        <begin position="19"/>
        <end position="149"/>
    </location>
</feature>
<proteinExistence type="predicted"/>
<evidence type="ECO:0000256" key="1">
    <source>
        <dbReference type="SAM" id="SignalP"/>
    </source>
</evidence>
<dbReference type="Proteomes" id="UP000242957">
    <property type="component" value="Unassembled WGS sequence"/>
</dbReference>
<evidence type="ECO:0000313" key="2">
    <source>
        <dbReference type="EMBL" id="SDN53397.1"/>
    </source>
</evidence>
<accession>A0A1H0C6D2</accession>
<name>A0A1H0C6D2_9PSED</name>
<dbReference type="RefSeq" id="WP_084314657.1">
    <property type="nucleotide sequence ID" value="NZ_FNIJ01000003.1"/>
</dbReference>
<organism evidence="2 3">
    <name type="scientific">Pseudomonas jinjuensis</name>
    <dbReference type="NCBI Taxonomy" id="198616"/>
    <lineage>
        <taxon>Bacteria</taxon>
        <taxon>Pseudomonadati</taxon>
        <taxon>Pseudomonadota</taxon>
        <taxon>Gammaproteobacteria</taxon>
        <taxon>Pseudomonadales</taxon>
        <taxon>Pseudomonadaceae</taxon>
        <taxon>Pseudomonas</taxon>
    </lineage>
</organism>
<reference evidence="3" key="1">
    <citation type="submission" date="2016-10" db="EMBL/GenBank/DDBJ databases">
        <authorList>
            <person name="Varghese N."/>
            <person name="Submissions S."/>
        </authorList>
    </citation>
    <scope>NUCLEOTIDE SEQUENCE [LARGE SCALE GENOMIC DNA]</scope>
    <source>
        <strain evidence="3">JCM 21621</strain>
    </source>
</reference>
<protein>
    <recommendedName>
        <fullName evidence="4">Lipoprotein</fullName>
    </recommendedName>
</protein>
<evidence type="ECO:0000313" key="3">
    <source>
        <dbReference type="Proteomes" id="UP000242957"/>
    </source>
</evidence>
<dbReference type="AlphaFoldDB" id="A0A1H0C6D2"/>
<evidence type="ECO:0008006" key="4">
    <source>
        <dbReference type="Google" id="ProtNLM"/>
    </source>
</evidence>
<keyword evidence="1" id="KW-0732">Signal</keyword>
<sequence length="149" mass="16074">MRTPAPILLLAAFLGACASPLPEHDPKMAWVDLYTTPANSLLAERLDGKTLRDGRYFQVSPGKHNLLVRFRYELSGGGGGGGRMGMGDGGGGTERTCLVSVTYDEFAAGQRYRLELRPQLQSALALLTDQSGRLVAKTDFQGPVDCLIF</sequence>
<keyword evidence="3" id="KW-1185">Reference proteome</keyword>